<feature type="region of interest" description="Disordered" evidence="1">
    <location>
        <begin position="320"/>
        <end position="397"/>
    </location>
</feature>
<dbReference type="Proteomes" id="UP000051813">
    <property type="component" value="Unassembled WGS sequence"/>
</dbReference>
<dbReference type="InterPro" id="IPR053154">
    <property type="entry name" value="c-di-AMP_regulator"/>
</dbReference>
<dbReference type="PANTHER" id="PTHR37804">
    <property type="entry name" value="CDAA REGULATORY PROTEIN CDAR"/>
    <property type="match status" value="1"/>
</dbReference>
<dbReference type="RefSeq" id="WP_057755965.1">
    <property type="nucleotide sequence ID" value="NZ_AYYK01000004.1"/>
</dbReference>
<gene>
    <name evidence="2" type="ORF">FC84_GL001707</name>
</gene>
<proteinExistence type="predicted"/>
<dbReference type="EMBL" id="AYYK01000004">
    <property type="protein sequence ID" value="KRM79526.1"/>
    <property type="molecule type" value="Genomic_DNA"/>
</dbReference>
<dbReference type="STRING" id="1423738.FC84_GL001707"/>
<dbReference type="OrthoDB" id="2139417at2"/>
<protein>
    <submittedName>
        <fullName evidence="2">YbbR like protein</fullName>
    </submittedName>
</protein>
<dbReference type="Gene3D" id="2.170.120.40">
    <property type="entry name" value="YbbR-like domain"/>
    <property type="match status" value="2"/>
</dbReference>
<keyword evidence="3" id="KW-1185">Reference proteome</keyword>
<organism evidence="2 3">
    <name type="scientific">Lapidilactobacillus dextrinicus DSM 20335</name>
    <dbReference type="NCBI Taxonomy" id="1423738"/>
    <lineage>
        <taxon>Bacteria</taxon>
        <taxon>Bacillati</taxon>
        <taxon>Bacillota</taxon>
        <taxon>Bacilli</taxon>
        <taxon>Lactobacillales</taxon>
        <taxon>Lactobacillaceae</taxon>
        <taxon>Lapidilactobacillus</taxon>
    </lineage>
</organism>
<evidence type="ECO:0000313" key="3">
    <source>
        <dbReference type="Proteomes" id="UP000051813"/>
    </source>
</evidence>
<dbReference type="Pfam" id="PF07949">
    <property type="entry name" value="YbbR"/>
    <property type="match status" value="3"/>
</dbReference>
<dbReference type="Gene3D" id="2.170.120.30">
    <property type="match status" value="1"/>
</dbReference>
<evidence type="ECO:0000256" key="1">
    <source>
        <dbReference type="SAM" id="MobiDB-lite"/>
    </source>
</evidence>
<dbReference type="PATRIC" id="fig|1423738.3.peg.1735"/>
<sequence>MKDFFNRPWVYRVLSLGLAVLLFVYVTSQNLGSTRSSQSTEQTAVANTKETLNENLQVDADLDTYYVTGYPKKVSITIAGPNANVVAAKNTRNFRVYIDVRHLKVGTHTVRIKQSGLNKSLSYVIKPATVKVTIATRADKTFPIQANYKSSKIVDGYLTDTPEISPSTVRVSGAKSEVARVKQVVANLNLSNNTTESFEQEVLLEALDKNGNAVDVLLTPQTAHVELPVYLPSKKIKLDLTPSASSDDTKKYSLTSSVNSVTVYAPQAVLDRLDKTLTVPVDVKGISNNTQKTVKIVKPDGVVSTNPASIVVNVQVVQSNSESSSSSSSSASQSSETSRSTSTSVSSNQSSDSTSVSSSESDDETTSSSRSSSSSSTSNSTSSTSNSTSPATSDDSE</sequence>
<evidence type="ECO:0000313" key="2">
    <source>
        <dbReference type="EMBL" id="KRM79526.1"/>
    </source>
</evidence>
<dbReference type="InterPro" id="IPR012505">
    <property type="entry name" value="YbbR"/>
</dbReference>
<feature type="compositionally biased region" description="Low complexity" evidence="1">
    <location>
        <begin position="366"/>
        <end position="397"/>
    </location>
</feature>
<comment type="caution">
    <text evidence="2">The sequence shown here is derived from an EMBL/GenBank/DDBJ whole genome shotgun (WGS) entry which is preliminary data.</text>
</comment>
<dbReference type="PANTHER" id="PTHR37804:SF1">
    <property type="entry name" value="CDAA REGULATORY PROTEIN CDAR"/>
    <property type="match status" value="1"/>
</dbReference>
<dbReference type="AlphaFoldDB" id="A0A0R2BU72"/>
<name>A0A0R2BU72_9LACO</name>
<reference evidence="2 3" key="1">
    <citation type="journal article" date="2015" name="Genome Announc.">
        <title>Expanding the biotechnology potential of lactobacilli through comparative genomics of 213 strains and associated genera.</title>
        <authorList>
            <person name="Sun Z."/>
            <person name="Harris H.M."/>
            <person name="McCann A."/>
            <person name="Guo C."/>
            <person name="Argimon S."/>
            <person name="Zhang W."/>
            <person name="Yang X."/>
            <person name="Jeffery I.B."/>
            <person name="Cooney J.C."/>
            <person name="Kagawa T.F."/>
            <person name="Liu W."/>
            <person name="Song Y."/>
            <person name="Salvetti E."/>
            <person name="Wrobel A."/>
            <person name="Rasinkangas P."/>
            <person name="Parkhill J."/>
            <person name="Rea M.C."/>
            <person name="O'Sullivan O."/>
            <person name="Ritari J."/>
            <person name="Douillard F.P."/>
            <person name="Paul Ross R."/>
            <person name="Yang R."/>
            <person name="Briner A.E."/>
            <person name="Felis G.E."/>
            <person name="de Vos W.M."/>
            <person name="Barrangou R."/>
            <person name="Klaenhammer T.R."/>
            <person name="Caufield P.W."/>
            <person name="Cui Y."/>
            <person name="Zhang H."/>
            <person name="O'Toole P.W."/>
        </authorList>
    </citation>
    <scope>NUCLEOTIDE SEQUENCE [LARGE SCALE GENOMIC DNA]</scope>
    <source>
        <strain evidence="2 3">DSM 20335</strain>
    </source>
</reference>
<accession>A0A0R2BU72</accession>
<feature type="compositionally biased region" description="Low complexity" evidence="1">
    <location>
        <begin position="320"/>
        <end position="359"/>
    </location>
</feature>